<dbReference type="Proteomes" id="UP000679779">
    <property type="component" value="Unassembled WGS sequence"/>
</dbReference>
<accession>A0A920CAC8</accession>
<evidence type="ECO:0000313" key="3">
    <source>
        <dbReference type="EMBL" id="GIO29337.1"/>
    </source>
</evidence>
<keyword evidence="2" id="KW-0472">Membrane</keyword>
<feature type="compositionally biased region" description="Basic and acidic residues" evidence="1">
    <location>
        <begin position="1"/>
        <end position="21"/>
    </location>
</feature>
<feature type="transmembrane region" description="Helical" evidence="2">
    <location>
        <begin position="47"/>
        <end position="66"/>
    </location>
</feature>
<protein>
    <recommendedName>
        <fullName evidence="5">Phage capsid protein</fullName>
    </recommendedName>
</protein>
<name>A0A920CAC8_9BACL</name>
<keyword evidence="2" id="KW-0812">Transmembrane</keyword>
<dbReference type="EMBL" id="BORQ01000001">
    <property type="protein sequence ID" value="GIO29337.1"/>
    <property type="molecule type" value="Genomic_DNA"/>
</dbReference>
<organism evidence="3 4">
    <name type="scientific">Paenibacillus albilobatus</name>
    <dbReference type="NCBI Taxonomy" id="2716884"/>
    <lineage>
        <taxon>Bacteria</taxon>
        <taxon>Bacillati</taxon>
        <taxon>Bacillota</taxon>
        <taxon>Bacilli</taxon>
        <taxon>Bacillales</taxon>
        <taxon>Paenibacillaceae</taxon>
        <taxon>Paenibacillus</taxon>
    </lineage>
</organism>
<feature type="region of interest" description="Disordered" evidence="1">
    <location>
        <begin position="1"/>
        <end position="28"/>
    </location>
</feature>
<dbReference type="AlphaFoldDB" id="A0A920CAC8"/>
<keyword evidence="4" id="KW-1185">Reference proteome</keyword>
<keyword evidence="2" id="KW-1133">Transmembrane helix</keyword>
<proteinExistence type="predicted"/>
<evidence type="ECO:0000256" key="2">
    <source>
        <dbReference type="SAM" id="Phobius"/>
    </source>
</evidence>
<comment type="caution">
    <text evidence="3">The sequence shown here is derived from an EMBL/GenBank/DDBJ whole genome shotgun (WGS) entry which is preliminary data.</text>
</comment>
<dbReference type="Pfam" id="PF19893">
    <property type="entry name" value="DUF6366"/>
    <property type="match status" value="1"/>
</dbReference>
<evidence type="ECO:0000313" key="4">
    <source>
        <dbReference type="Proteomes" id="UP000679779"/>
    </source>
</evidence>
<dbReference type="RefSeq" id="WP_160038208.1">
    <property type="nucleotide sequence ID" value="NZ_BORQ01000001.1"/>
</dbReference>
<reference evidence="3" key="1">
    <citation type="submission" date="2021-03" db="EMBL/GenBank/DDBJ databases">
        <title>Antimicrobial resistance genes in bacteria isolated from Japanese honey, and their potential for conferring macrolide and lincosamide resistance in the American foulbrood pathogen Paenibacillus larvae.</title>
        <authorList>
            <person name="Okamoto M."/>
            <person name="Kumagai M."/>
            <person name="Kanamori H."/>
            <person name="Takamatsu D."/>
        </authorList>
    </citation>
    <scope>NUCLEOTIDE SEQUENCE</scope>
    <source>
        <strain evidence="3">J2TS6</strain>
    </source>
</reference>
<evidence type="ECO:0008006" key="5">
    <source>
        <dbReference type="Google" id="ProtNLM"/>
    </source>
</evidence>
<evidence type="ECO:0000256" key="1">
    <source>
        <dbReference type="SAM" id="MobiDB-lite"/>
    </source>
</evidence>
<gene>
    <name evidence="3" type="ORF">J2TS6_04780</name>
</gene>
<sequence>MDSRNETPEEKRERLRQEELKSNPFGAFGDGVNRAQHGNLADLVGGLGWKGTVVILLVLVIGYIIYKLLF</sequence>
<dbReference type="InterPro" id="IPR045946">
    <property type="entry name" value="DUF6366"/>
</dbReference>